<dbReference type="RefSeq" id="WP_120601562.1">
    <property type="nucleotide sequence ID" value="NZ_JABFJX010000048.1"/>
</dbReference>
<accession>A0A3A8KUI9</accession>
<gene>
    <name evidence="3" type="ORF">D7X32_06115</name>
</gene>
<feature type="domain" description="Phage shock protein PspC N-terminal" evidence="2">
    <location>
        <begin position="35"/>
        <end position="85"/>
    </location>
</feature>
<reference evidence="4" key="1">
    <citation type="submission" date="2018-09" db="EMBL/GenBank/DDBJ databases">
        <authorList>
            <person name="Livingstone P.G."/>
            <person name="Whitworth D.E."/>
        </authorList>
    </citation>
    <scope>NUCLEOTIDE SEQUENCE [LARGE SCALE GENOMIC DNA]</scope>
    <source>
        <strain evidence="4">CA043D</strain>
    </source>
</reference>
<protein>
    <submittedName>
        <fullName evidence="3">PspC domain-containing protein</fullName>
    </submittedName>
</protein>
<dbReference type="OrthoDB" id="5519632at2"/>
<keyword evidence="1" id="KW-1133">Transmembrane helix</keyword>
<keyword evidence="1" id="KW-0812">Transmembrane</keyword>
<keyword evidence="1" id="KW-0472">Membrane</keyword>
<proteinExistence type="predicted"/>
<dbReference type="Proteomes" id="UP000268313">
    <property type="component" value="Unassembled WGS sequence"/>
</dbReference>
<sequence length="119" mass="13026">MDVTTRCRACSRELSGEAARCPHCRTRTLPMHRGEGRALLGVCAALARELGVDPALVRVAFVLMFFASGGMSAALYLLLWAFIPARAWGQAPLQGTLDWVSKVANAPVDDDTPRWEKRV</sequence>
<dbReference type="EMBL" id="RAWE01000013">
    <property type="protein sequence ID" value="RKH06062.1"/>
    <property type="molecule type" value="Genomic_DNA"/>
</dbReference>
<dbReference type="Pfam" id="PF04024">
    <property type="entry name" value="PspC"/>
    <property type="match status" value="1"/>
</dbReference>
<organism evidence="3 4">
    <name type="scientific">Corallococcus carmarthensis</name>
    <dbReference type="NCBI Taxonomy" id="2316728"/>
    <lineage>
        <taxon>Bacteria</taxon>
        <taxon>Pseudomonadati</taxon>
        <taxon>Myxococcota</taxon>
        <taxon>Myxococcia</taxon>
        <taxon>Myxococcales</taxon>
        <taxon>Cystobacterineae</taxon>
        <taxon>Myxococcaceae</taxon>
        <taxon>Corallococcus</taxon>
    </lineage>
</organism>
<feature type="transmembrane region" description="Helical" evidence="1">
    <location>
        <begin position="59"/>
        <end position="83"/>
    </location>
</feature>
<evidence type="ECO:0000259" key="2">
    <source>
        <dbReference type="Pfam" id="PF04024"/>
    </source>
</evidence>
<dbReference type="InterPro" id="IPR007168">
    <property type="entry name" value="Phageshock_PspC_N"/>
</dbReference>
<evidence type="ECO:0000313" key="3">
    <source>
        <dbReference type="EMBL" id="RKH06062.1"/>
    </source>
</evidence>
<name>A0A3A8KUI9_9BACT</name>
<dbReference type="AlphaFoldDB" id="A0A3A8KUI9"/>
<comment type="caution">
    <text evidence="3">The sequence shown here is derived from an EMBL/GenBank/DDBJ whole genome shotgun (WGS) entry which is preliminary data.</text>
</comment>
<evidence type="ECO:0000256" key="1">
    <source>
        <dbReference type="SAM" id="Phobius"/>
    </source>
</evidence>
<keyword evidence="4" id="KW-1185">Reference proteome</keyword>
<evidence type="ECO:0000313" key="4">
    <source>
        <dbReference type="Proteomes" id="UP000268313"/>
    </source>
</evidence>